<feature type="compositionally biased region" description="Low complexity" evidence="1">
    <location>
        <begin position="158"/>
        <end position="174"/>
    </location>
</feature>
<dbReference type="CDD" id="cd09487">
    <property type="entry name" value="SAM_superfamily"/>
    <property type="match status" value="1"/>
</dbReference>
<dbReference type="Gramene" id="TraesNOR2A03G00804280.1">
    <property type="protein sequence ID" value="TraesNOR2A03G00804280.1.CDS1"/>
    <property type="gene ID" value="TraesNOR2A03G00804280"/>
</dbReference>
<dbReference type="OMA" id="LXSALSS"/>
<gene>
    <name evidence="2" type="primary">LOC123186381</name>
</gene>
<dbReference type="Gene3D" id="1.10.150.50">
    <property type="entry name" value="Transcription Factor, Ets-1"/>
    <property type="match status" value="1"/>
</dbReference>
<dbReference type="Gramene" id="TraesJAG2A03G00794620.1">
    <property type="protein sequence ID" value="TraesJAG2A03G00794620.1.CDS1"/>
    <property type="gene ID" value="TraesJAG2A03G00794620"/>
</dbReference>
<reference evidence="2" key="1">
    <citation type="submission" date="2018-08" db="EMBL/GenBank/DDBJ databases">
        <authorList>
            <person name="Rossello M."/>
        </authorList>
    </citation>
    <scope>NUCLEOTIDE SEQUENCE [LARGE SCALE GENOMIC DNA]</scope>
    <source>
        <strain evidence="2">cv. Chinese Spring</strain>
    </source>
</reference>
<dbReference type="Gramene" id="TraesLDM2A03G00796810.1">
    <property type="protein sequence ID" value="TraesLDM2A03G00796810.1.CDS1"/>
    <property type="gene ID" value="TraesLDM2A03G00796810"/>
</dbReference>
<evidence type="ECO:0000313" key="2">
    <source>
        <dbReference type="EnsemblPlants" id="TraesCS2A02G518900.1.cds1"/>
    </source>
</evidence>
<evidence type="ECO:0000313" key="3">
    <source>
        <dbReference type="Proteomes" id="UP000019116"/>
    </source>
</evidence>
<dbReference type="Gramene" id="TraesCS2A02G518900.1">
    <property type="protein sequence ID" value="TraesCS2A02G518900.1.cds1"/>
    <property type="gene ID" value="TraesCS2A02G518900"/>
</dbReference>
<dbReference type="Gramene" id="TraesSYM2A03G00802900.1">
    <property type="protein sequence ID" value="TraesSYM2A03G00802900.1.CDS1"/>
    <property type="gene ID" value="TraesSYM2A03G00802900"/>
</dbReference>
<dbReference type="Gramene" id="TraesWEE_scaffold_025756_01G000100.1">
    <property type="protein sequence ID" value="TraesWEE_scaffold_025756_01G000100.1"/>
    <property type="gene ID" value="TraesWEE_scaffold_025756_01G000100"/>
</dbReference>
<dbReference type="Gramene" id="TraesLAC2A03G00798480.1">
    <property type="protein sequence ID" value="TraesLAC2A03G00798480.1.CDS1"/>
    <property type="gene ID" value="TraesLAC2A03G00798480"/>
</dbReference>
<dbReference type="Gramene" id="TraesMAC2A03G00793500.1">
    <property type="protein sequence ID" value="TraesMAC2A03G00793500.1.CDS1"/>
    <property type="gene ID" value="TraesMAC2A03G00793500"/>
</dbReference>
<evidence type="ECO:0008006" key="4">
    <source>
        <dbReference type="Google" id="ProtNLM"/>
    </source>
</evidence>
<protein>
    <recommendedName>
        <fullName evidence="4">SAM domain-containing protein</fullName>
    </recommendedName>
</protein>
<sequence>MGAMSGAMEWHAWLSSARLEPALVHEYALVLARNELEAGDAAYFDHDFLRSMGIDVAKHRLEILKLARPGPGPAPGERGRRGTSSSAASLSGLVAAVGRAARYVRALVRLRGEPSSSSTALVLVPSQQQPDGHVDVGRSSFGHCKAPKRTRSMPKAPGTTCARSSAARATRPAGGCRGAATVHAMRDAESGGGGDETVQWECLFQDLNPN</sequence>
<dbReference type="Gramene" id="TraesJUL2A03G00799520.1">
    <property type="protein sequence ID" value="TraesJUL2A03G00799520.1.CDS1"/>
    <property type="gene ID" value="TraesJUL2A03G00799520"/>
</dbReference>
<dbReference type="RefSeq" id="XP_044454094.1">
    <property type="nucleotide sequence ID" value="XM_044598159.1"/>
</dbReference>
<dbReference type="AlphaFoldDB" id="A0A3B6B7H3"/>
<feature type="region of interest" description="Disordered" evidence="1">
    <location>
        <begin position="126"/>
        <end position="175"/>
    </location>
</feature>
<dbReference type="Gramene" id="TraesROB_scaffold_008664_01G000400.1">
    <property type="protein sequence ID" value="TraesROB_scaffold_008664_01G000400.1"/>
    <property type="gene ID" value="TraesROB_scaffold_008664_01G000400"/>
</dbReference>
<dbReference type="Gramene" id="TraesCS2A03G1205200.1">
    <property type="protein sequence ID" value="TraesCS2A03G1205200.1.CDS1"/>
    <property type="gene ID" value="TraesCS2A03G1205200"/>
</dbReference>
<dbReference type="Gramene" id="TraesARI2A03G00803180.1">
    <property type="protein sequence ID" value="TraesARI2A03G00803180.1.CDS1"/>
    <property type="gene ID" value="TraesARI2A03G00803180"/>
</dbReference>
<dbReference type="EnsemblPlants" id="TraesCS2A02G518900.1">
    <property type="protein sequence ID" value="TraesCS2A02G518900.1.cds1"/>
    <property type="gene ID" value="TraesCS2A02G518900"/>
</dbReference>
<dbReference type="Gramene" id="TraesCLE_scaffold_032772_01G000100.1">
    <property type="protein sequence ID" value="TraesCLE_scaffold_032772_01G000100.1"/>
    <property type="gene ID" value="TraesCLE_scaffold_032772_01G000100"/>
</dbReference>
<dbReference type="SMR" id="A0A3B6B7H3"/>
<dbReference type="InterPro" id="IPR013761">
    <property type="entry name" value="SAM/pointed_sf"/>
</dbReference>
<evidence type="ECO:0000256" key="1">
    <source>
        <dbReference type="SAM" id="MobiDB-lite"/>
    </source>
</evidence>
<dbReference type="Gramene" id="TraesCAD_scaffold_000513_01G000600.1">
    <property type="protein sequence ID" value="TraesCAD_scaffold_000513_01G000600.1"/>
    <property type="gene ID" value="TraesCAD_scaffold_000513_01G000600"/>
</dbReference>
<dbReference type="PANTHER" id="PTHR33915:SF1">
    <property type="entry name" value="OS04G0644100 PROTEIN"/>
    <property type="match status" value="1"/>
</dbReference>
<dbReference type="Proteomes" id="UP000019116">
    <property type="component" value="Chromosome 2A"/>
</dbReference>
<dbReference type="GeneID" id="123186381"/>
<keyword evidence="3" id="KW-1185">Reference proteome</keyword>
<dbReference type="Gramene" id="TraesPARA_EIv1.0_0345980.1">
    <property type="protein sequence ID" value="TraesPARA_EIv1.0_0345980.1.CDS1"/>
    <property type="gene ID" value="TraesPARA_EIv1.0_0345980"/>
</dbReference>
<reference evidence="2" key="2">
    <citation type="submission" date="2018-10" db="UniProtKB">
        <authorList>
            <consortium name="EnsemblPlants"/>
        </authorList>
    </citation>
    <scope>IDENTIFICATION</scope>
</reference>
<dbReference type="OrthoDB" id="1887912at2759"/>
<feature type="region of interest" description="Disordered" evidence="1">
    <location>
        <begin position="67"/>
        <end position="87"/>
    </location>
</feature>
<dbReference type="Gramene" id="TraesSTA2A03G00793130.1">
    <property type="protein sequence ID" value="TraesSTA2A03G00793130.1.CDS1"/>
    <property type="gene ID" value="TraesSTA2A03G00793130"/>
</dbReference>
<dbReference type="PANTHER" id="PTHR33915">
    <property type="entry name" value="OSJNBA0033G05.11 PROTEIN"/>
    <property type="match status" value="1"/>
</dbReference>
<organism evidence="2">
    <name type="scientific">Triticum aestivum</name>
    <name type="common">Wheat</name>
    <dbReference type="NCBI Taxonomy" id="4565"/>
    <lineage>
        <taxon>Eukaryota</taxon>
        <taxon>Viridiplantae</taxon>
        <taxon>Streptophyta</taxon>
        <taxon>Embryophyta</taxon>
        <taxon>Tracheophyta</taxon>
        <taxon>Spermatophyta</taxon>
        <taxon>Magnoliopsida</taxon>
        <taxon>Liliopsida</taxon>
        <taxon>Poales</taxon>
        <taxon>Poaceae</taxon>
        <taxon>BOP clade</taxon>
        <taxon>Pooideae</taxon>
        <taxon>Triticodae</taxon>
        <taxon>Triticeae</taxon>
        <taxon>Triticinae</taxon>
        <taxon>Triticum</taxon>
    </lineage>
</organism>
<accession>A0A3B6B7H3</accession>
<proteinExistence type="predicted"/>
<name>A0A3B6B7H3_WHEAT</name>